<name>A0A133KSZ8_HEYCO</name>
<evidence type="ECO:0000313" key="1">
    <source>
        <dbReference type="EMBL" id="KWZ82799.1"/>
    </source>
</evidence>
<sequence length="74" mass="8250">MVPIQNITGTWLFHVIPKSDNIGAGYEQLPFSIAYESDRVLDYAKPAFFHAIQKAITKGPGTKSTPFLIAIEKR</sequence>
<evidence type="ECO:0000313" key="2">
    <source>
        <dbReference type="Proteomes" id="UP000070376"/>
    </source>
</evidence>
<dbReference type="Proteomes" id="UP000070376">
    <property type="component" value="Unassembled WGS sequence"/>
</dbReference>
<accession>A0A133KSZ8</accession>
<comment type="caution">
    <text evidence="1">The sequence shown here is derived from an EMBL/GenBank/DDBJ whole genome shotgun (WGS) entry which is preliminary data.</text>
</comment>
<reference evidence="2" key="1">
    <citation type="submission" date="2016-01" db="EMBL/GenBank/DDBJ databases">
        <authorList>
            <person name="Mitreva M."/>
            <person name="Pepin K.H."/>
            <person name="Mihindukulasuriya K.A."/>
            <person name="Fulton R."/>
            <person name="Fronick C."/>
            <person name="O'Laughlin M."/>
            <person name="Miner T."/>
            <person name="Herter B."/>
            <person name="Rosa B.A."/>
            <person name="Cordes M."/>
            <person name="Tomlinson C."/>
            <person name="Wollam A."/>
            <person name="Palsikar V.B."/>
            <person name="Mardis E.R."/>
            <person name="Wilson R.K."/>
        </authorList>
    </citation>
    <scope>NUCLEOTIDE SEQUENCE [LARGE SCALE GENOMIC DNA]</scope>
    <source>
        <strain evidence="2">GED7749B</strain>
    </source>
</reference>
<protein>
    <submittedName>
        <fullName evidence="1">Uncharacterized protein</fullName>
    </submittedName>
</protein>
<dbReference type="PATRIC" id="fig|1398.22.peg.1569"/>
<dbReference type="AlphaFoldDB" id="A0A133KSZ8"/>
<gene>
    <name evidence="1" type="ORF">HMPREF3213_01559</name>
</gene>
<organism evidence="1 2">
    <name type="scientific">Heyndrickxia coagulans</name>
    <name type="common">Weizmannia coagulans</name>
    <dbReference type="NCBI Taxonomy" id="1398"/>
    <lineage>
        <taxon>Bacteria</taxon>
        <taxon>Bacillati</taxon>
        <taxon>Bacillota</taxon>
        <taxon>Bacilli</taxon>
        <taxon>Bacillales</taxon>
        <taxon>Bacillaceae</taxon>
        <taxon>Heyndrickxia</taxon>
    </lineage>
</organism>
<dbReference type="EMBL" id="LRPN01000048">
    <property type="protein sequence ID" value="KWZ82799.1"/>
    <property type="molecule type" value="Genomic_DNA"/>
</dbReference>
<proteinExistence type="predicted"/>